<dbReference type="PANTHER" id="PTHR24067">
    <property type="entry name" value="UBIQUITIN-CONJUGATING ENZYME E2"/>
    <property type="match status" value="1"/>
</dbReference>
<dbReference type="SMART" id="SM00212">
    <property type="entry name" value="UBCc"/>
    <property type="match status" value="1"/>
</dbReference>
<evidence type="ECO:0000256" key="1">
    <source>
        <dbReference type="ARBA" id="ARBA00022786"/>
    </source>
</evidence>
<keyword evidence="4" id="KW-1185">Reference proteome</keyword>
<dbReference type="InterPro" id="IPR016135">
    <property type="entry name" value="UBQ-conjugating_enzyme/RWD"/>
</dbReference>
<dbReference type="EMBL" id="CAJVPL010000244">
    <property type="protein sequence ID" value="CAG8471955.1"/>
    <property type="molecule type" value="Genomic_DNA"/>
</dbReference>
<dbReference type="AlphaFoldDB" id="A0A9N8W5T0"/>
<accession>A0A9N8W5T0</accession>
<dbReference type="Pfam" id="PF00179">
    <property type="entry name" value="UQ_con"/>
    <property type="match status" value="1"/>
</dbReference>
<gene>
    <name evidence="3" type="ORF">AGERDE_LOCUS2784</name>
</gene>
<feature type="non-terminal residue" evidence="3">
    <location>
        <position position="157"/>
    </location>
</feature>
<name>A0A9N8W5T0_9GLOM</name>
<dbReference type="FunFam" id="3.10.110.10:FF:000072">
    <property type="entry name" value="Ubiquitin-conjugating enzyme E2 W"/>
    <property type="match status" value="1"/>
</dbReference>
<dbReference type="SUPFAM" id="SSF54495">
    <property type="entry name" value="UBC-like"/>
    <property type="match status" value="1"/>
</dbReference>
<dbReference type="Proteomes" id="UP000789831">
    <property type="component" value="Unassembled WGS sequence"/>
</dbReference>
<reference evidence="3" key="1">
    <citation type="submission" date="2021-06" db="EMBL/GenBank/DDBJ databases">
        <authorList>
            <person name="Kallberg Y."/>
            <person name="Tangrot J."/>
            <person name="Rosling A."/>
        </authorList>
    </citation>
    <scope>NUCLEOTIDE SEQUENCE</scope>
    <source>
        <strain evidence="3">MT106</strain>
    </source>
</reference>
<proteinExistence type="predicted"/>
<dbReference type="PROSITE" id="PS50127">
    <property type="entry name" value="UBC_2"/>
    <property type="match status" value="1"/>
</dbReference>
<evidence type="ECO:0000313" key="4">
    <source>
        <dbReference type="Proteomes" id="UP000789831"/>
    </source>
</evidence>
<dbReference type="OrthoDB" id="406833at2759"/>
<protein>
    <submittedName>
        <fullName evidence="3">8516_t:CDS:1</fullName>
    </submittedName>
</protein>
<dbReference type="Gene3D" id="3.10.110.10">
    <property type="entry name" value="Ubiquitin Conjugating Enzyme"/>
    <property type="match status" value="1"/>
</dbReference>
<evidence type="ECO:0000313" key="3">
    <source>
        <dbReference type="EMBL" id="CAG8471955.1"/>
    </source>
</evidence>
<dbReference type="InterPro" id="IPR000608">
    <property type="entry name" value="UBC"/>
</dbReference>
<feature type="domain" description="UBC core" evidence="2">
    <location>
        <begin position="14"/>
        <end position="157"/>
    </location>
</feature>
<comment type="caution">
    <text evidence="3">The sequence shown here is derived from an EMBL/GenBank/DDBJ whole genome shotgun (WGS) entry which is preliminary data.</text>
</comment>
<dbReference type="CDD" id="cd23808">
    <property type="entry name" value="UBCc_UBE2W"/>
    <property type="match status" value="1"/>
</dbReference>
<dbReference type="InterPro" id="IPR050113">
    <property type="entry name" value="Ub_conjugating_enzyme"/>
</dbReference>
<organism evidence="3 4">
    <name type="scientific">Ambispora gerdemannii</name>
    <dbReference type="NCBI Taxonomy" id="144530"/>
    <lineage>
        <taxon>Eukaryota</taxon>
        <taxon>Fungi</taxon>
        <taxon>Fungi incertae sedis</taxon>
        <taxon>Mucoromycota</taxon>
        <taxon>Glomeromycotina</taxon>
        <taxon>Glomeromycetes</taxon>
        <taxon>Archaeosporales</taxon>
        <taxon>Ambisporaceae</taxon>
        <taxon>Ambispora</taxon>
    </lineage>
</organism>
<sequence>LFTVRILASMSLPLFSKRLSKEFRELSISPPAGIEVLEADSFKCWKLSLEGVEGTLYAGERFTLEFRFSPNYPMESPEVVFINNIPIHPHDSNGHICLNVLYDQWSPVLSVRSVCLSLQSMLSSCTKKEPPPDDSRYTKHARLSPKHTQWAFHDDTV</sequence>
<evidence type="ECO:0000259" key="2">
    <source>
        <dbReference type="PROSITE" id="PS50127"/>
    </source>
</evidence>
<keyword evidence="1" id="KW-0833">Ubl conjugation pathway</keyword>